<keyword evidence="31" id="KW-1185">Reference proteome</keyword>
<reference evidence="30 31" key="1">
    <citation type="submission" date="2020-08" db="EMBL/GenBank/DDBJ databases">
        <title>A Genomic Blueprint of the Chicken Gut Microbiome.</title>
        <authorList>
            <person name="Gilroy R."/>
            <person name="Ravi A."/>
            <person name="Getino M."/>
            <person name="Pursley I."/>
            <person name="Horton D.L."/>
            <person name="Alikhan N.-F."/>
            <person name="Baker D."/>
            <person name="Gharbi K."/>
            <person name="Hall N."/>
            <person name="Watson M."/>
            <person name="Adriaenssens E.M."/>
            <person name="Foster-Nyarko E."/>
            <person name="Jarju S."/>
            <person name="Secka A."/>
            <person name="Antonio M."/>
            <person name="Oren A."/>
            <person name="Chaudhuri R."/>
            <person name="La Ragione R.M."/>
            <person name="Hildebrand F."/>
            <person name="Pallen M.J."/>
        </authorList>
    </citation>
    <scope>NUCLEOTIDE SEQUENCE [LARGE SCALE GENOMIC DNA]</scope>
    <source>
        <strain evidence="30 31">Sa2BVA3</strain>
    </source>
</reference>
<evidence type="ECO:0000256" key="24">
    <source>
        <dbReference type="ARBA" id="ARBA00034000"/>
    </source>
</evidence>
<feature type="domain" description="Glycosyl transferase family 51" evidence="28">
    <location>
        <begin position="61"/>
        <end position="235"/>
    </location>
</feature>
<keyword evidence="19" id="KW-1133">Transmembrane helix</keyword>
<keyword evidence="15" id="KW-0378">Hydrolase</keyword>
<name>A0ABR8UKD0_9GAMM</name>
<comment type="subcellular location">
    <subcellularLocation>
        <location evidence="2">Cell inner membrane</location>
        <topology evidence="2">Single-pass type II membrane protein</topology>
    </subcellularLocation>
</comment>
<keyword evidence="9" id="KW-0997">Cell inner membrane</keyword>
<comment type="caution">
    <text evidence="30">The sequence shown here is derived from an EMBL/GenBank/DDBJ whole genome shotgun (WGS) entry which is preliminary data.</text>
</comment>
<dbReference type="Pfam" id="PF00912">
    <property type="entry name" value="Transgly"/>
    <property type="match status" value="1"/>
</dbReference>
<dbReference type="InterPro" id="IPR012338">
    <property type="entry name" value="Beta-lactam/transpept-like"/>
</dbReference>
<protein>
    <recommendedName>
        <fullName evidence="7">Penicillin-binding protein 1A</fullName>
        <ecNumber evidence="25">2.4.99.28</ecNumber>
        <ecNumber evidence="6">3.4.16.4</ecNumber>
    </recommendedName>
</protein>
<feature type="domain" description="Penicillin-binding protein transpeptidase" evidence="27">
    <location>
        <begin position="435"/>
        <end position="711"/>
    </location>
</feature>
<keyword evidence="18" id="KW-0573">Peptidoglycan synthesis</keyword>
<evidence type="ECO:0000256" key="3">
    <source>
        <dbReference type="ARBA" id="ARBA00004752"/>
    </source>
</evidence>
<comment type="function">
    <text evidence="1">Cell wall formation. Synthesis of cross-linked peptidoglycan from the lipid intermediates. The enzyme has a penicillin-insensitive transglycosylase N-terminal domain (formation of linear glycan strands) and a penicillin-sensitive transpeptidase C-terminal domain (cross-linking of the peptide subunits).</text>
</comment>
<dbReference type="InterPro" id="IPR031376">
    <property type="entry name" value="PCB_OB"/>
</dbReference>
<dbReference type="Pfam" id="PF00905">
    <property type="entry name" value="Transpeptidase"/>
    <property type="match status" value="1"/>
</dbReference>
<evidence type="ECO:0000256" key="26">
    <source>
        <dbReference type="ARBA" id="ARBA00049902"/>
    </source>
</evidence>
<dbReference type="NCBIfam" id="TIGR02074">
    <property type="entry name" value="PBP_1a_fam"/>
    <property type="match status" value="1"/>
</dbReference>
<evidence type="ECO:0000256" key="15">
    <source>
        <dbReference type="ARBA" id="ARBA00022801"/>
    </source>
</evidence>
<evidence type="ECO:0000313" key="30">
    <source>
        <dbReference type="EMBL" id="MBD7988049.1"/>
    </source>
</evidence>
<organism evidence="30 31">
    <name type="scientific">Luteimonas colneyensis</name>
    <dbReference type="NCBI Taxonomy" id="2762230"/>
    <lineage>
        <taxon>Bacteria</taxon>
        <taxon>Pseudomonadati</taxon>
        <taxon>Pseudomonadota</taxon>
        <taxon>Gammaproteobacteria</taxon>
        <taxon>Lysobacterales</taxon>
        <taxon>Lysobacteraceae</taxon>
        <taxon>Luteimonas</taxon>
    </lineage>
</organism>
<dbReference type="InterPro" id="IPR001460">
    <property type="entry name" value="PCN-bd_Tpept"/>
</dbReference>
<evidence type="ECO:0000256" key="1">
    <source>
        <dbReference type="ARBA" id="ARBA00002624"/>
    </source>
</evidence>
<evidence type="ECO:0000256" key="18">
    <source>
        <dbReference type="ARBA" id="ARBA00022984"/>
    </source>
</evidence>
<evidence type="ECO:0000256" key="9">
    <source>
        <dbReference type="ARBA" id="ARBA00022519"/>
    </source>
</evidence>
<keyword evidence="20" id="KW-0472">Membrane</keyword>
<sequence>MSRFRRLFRWLLLLAAVAILLGLLAAGSIYYVVSSRLPEVESLRDIELQEPMYVYARDGRLMALFGEMRRYPVDIAKVPEAVKQAFIAIEDNRFYEHEGIDYKGVARAVWLIAKTGSKEGVPGGSTITQQVARQFYLSPEVSYTRKFEEMLLAMKMERELSKDEIFELYLNKSFFGNRSYGVAAAAEFYYGKELAELDLDEVASLAAIPKFPSSGNPISNPERAKIRRDYVLERMADLGFITRAQATTAQAVEMHARPHERPVEVYAPYVAEMVRQEMIERYGGDVLTRGYHVTTTIDPVMQAAADKAVRDGLSAYDHRHGWSKVEQTFELSADEDAATASARLRGIPAQSGLLPAIVLRADAGTADVVLADGTVVTLDAASSRWTGKSPAALLKRGDLTRVRRIEPKGKDGAAPPADAKPAWQLDQLPRGQATLVSLEYDTGALRSLVGGFSFAGQKFNRATQARRQPGSSFKPFIYAAAFERGFNPASIVLDAPVVFRMRRGQDWRPQNDDGRFVGPMRLREALVRSRNLVSVRLLDAIGVDYARRYISHMGFDESELPPNLSISLGTPSLAPLDITRGYAVFANGGFRVTPWFIDEVRDRDGQVIFKENPAVACRSCGAGGQPGVPATVVDGFNLGPSVPAASAVEATSSARTAAAPDPDAVIAPRAIDPRVAYQLVSMMRDVVQRGTGTAAKVLGREDVGGKTGSTNDHRDAWFSGFGGSLATVVWVGRDDNRSLGNREYGGRSALPIWIDFMRVALEGMPIAANEPPEGMVKVSVSASGRLLPGGEGGITEWVKAEDLERMETTFDDYDDEVPAEEAFDIF</sequence>
<evidence type="ECO:0000256" key="14">
    <source>
        <dbReference type="ARBA" id="ARBA00022692"/>
    </source>
</evidence>
<evidence type="ECO:0000256" key="16">
    <source>
        <dbReference type="ARBA" id="ARBA00022960"/>
    </source>
</evidence>
<dbReference type="InterPro" id="IPR023346">
    <property type="entry name" value="Lysozyme-like_dom_sf"/>
</dbReference>
<evidence type="ECO:0000259" key="27">
    <source>
        <dbReference type="Pfam" id="PF00905"/>
    </source>
</evidence>
<evidence type="ECO:0000259" key="29">
    <source>
        <dbReference type="Pfam" id="PF17092"/>
    </source>
</evidence>
<dbReference type="InterPro" id="IPR050396">
    <property type="entry name" value="Glycosyltr_51/Transpeptidase"/>
</dbReference>
<dbReference type="PANTHER" id="PTHR32282:SF27">
    <property type="entry name" value="PENICILLIN-BINDING PROTEIN 1A"/>
    <property type="match status" value="1"/>
</dbReference>
<evidence type="ECO:0000256" key="5">
    <source>
        <dbReference type="ARBA" id="ARBA00007739"/>
    </source>
</evidence>
<keyword evidence="13" id="KW-0808">Transferase</keyword>
<evidence type="ECO:0000256" key="19">
    <source>
        <dbReference type="ARBA" id="ARBA00022989"/>
    </source>
</evidence>
<gene>
    <name evidence="30" type="ORF">H9645_08410</name>
</gene>
<dbReference type="InterPro" id="IPR036950">
    <property type="entry name" value="PBP_transglycosylase"/>
</dbReference>
<dbReference type="RefSeq" id="WP_191729242.1">
    <property type="nucleotide sequence ID" value="NZ_JACSQJ010000003.1"/>
</dbReference>
<dbReference type="EC" id="2.4.99.28" evidence="25"/>
<evidence type="ECO:0000256" key="6">
    <source>
        <dbReference type="ARBA" id="ARBA00012448"/>
    </source>
</evidence>
<comment type="catalytic activity">
    <reaction evidence="26">
        <text>[GlcNAc-(1-&gt;4)-Mur2Ac(oyl-L-Ala-gamma-D-Glu-L-Lys-D-Ala-D-Ala)](n)-di-trans,octa-cis-undecaprenyl diphosphate + beta-D-GlcNAc-(1-&gt;4)-Mur2Ac(oyl-L-Ala-gamma-D-Glu-L-Lys-D-Ala-D-Ala)-di-trans,octa-cis-undecaprenyl diphosphate = [GlcNAc-(1-&gt;4)-Mur2Ac(oyl-L-Ala-gamma-D-Glu-L-Lys-D-Ala-D-Ala)](n+1)-di-trans,octa-cis-undecaprenyl diphosphate + di-trans,octa-cis-undecaprenyl diphosphate + H(+)</text>
        <dbReference type="Rhea" id="RHEA:23708"/>
        <dbReference type="Rhea" id="RHEA-COMP:9602"/>
        <dbReference type="Rhea" id="RHEA-COMP:9603"/>
        <dbReference type="ChEBI" id="CHEBI:15378"/>
        <dbReference type="ChEBI" id="CHEBI:58405"/>
        <dbReference type="ChEBI" id="CHEBI:60033"/>
        <dbReference type="ChEBI" id="CHEBI:78435"/>
        <dbReference type="EC" id="2.4.99.28"/>
    </reaction>
</comment>
<dbReference type="PANTHER" id="PTHR32282">
    <property type="entry name" value="BINDING PROTEIN TRANSPEPTIDASE, PUTATIVE-RELATED"/>
    <property type="match status" value="1"/>
</dbReference>
<evidence type="ECO:0000256" key="21">
    <source>
        <dbReference type="ARBA" id="ARBA00023251"/>
    </source>
</evidence>
<evidence type="ECO:0000313" key="31">
    <source>
        <dbReference type="Proteomes" id="UP000647183"/>
    </source>
</evidence>
<evidence type="ECO:0000256" key="10">
    <source>
        <dbReference type="ARBA" id="ARBA00022645"/>
    </source>
</evidence>
<comment type="similarity">
    <text evidence="5">In the N-terminal section; belongs to the glycosyltransferase 51 family.</text>
</comment>
<accession>A0ABR8UKD0</accession>
<feature type="domain" description="Penicillin-binding protein OB-like" evidence="29">
    <location>
        <begin position="322"/>
        <end position="429"/>
    </location>
</feature>
<keyword evidence="11" id="KW-0645">Protease</keyword>
<keyword evidence="17" id="KW-0735">Signal-anchor</keyword>
<dbReference type="Gene3D" id="1.10.3810.10">
    <property type="entry name" value="Biosynthetic peptidoglycan transglycosylase-like"/>
    <property type="match status" value="1"/>
</dbReference>
<dbReference type="EMBL" id="JACSQJ010000003">
    <property type="protein sequence ID" value="MBD7988049.1"/>
    <property type="molecule type" value="Genomic_DNA"/>
</dbReference>
<dbReference type="InterPro" id="IPR001264">
    <property type="entry name" value="Glyco_trans_51"/>
</dbReference>
<evidence type="ECO:0000256" key="17">
    <source>
        <dbReference type="ARBA" id="ARBA00022968"/>
    </source>
</evidence>
<evidence type="ECO:0000256" key="12">
    <source>
        <dbReference type="ARBA" id="ARBA00022676"/>
    </source>
</evidence>
<keyword evidence="21" id="KW-0046">Antibiotic resistance</keyword>
<evidence type="ECO:0000256" key="4">
    <source>
        <dbReference type="ARBA" id="ARBA00007090"/>
    </source>
</evidence>
<dbReference type="Gene3D" id="3.40.710.10">
    <property type="entry name" value="DD-peptidase/beta-lactamase superfamily"/>
    <property type="match status" value="2"/>
</dbReference>
<evidence type="ECO:0000256" key="7">
    <source>
        <dbReference type="ARBA" id="ARBA00018638"/>
    </source>
</evidence>
<comment type="similarity">
    <text evidence="4">In the C-terminal section; belongs to the transpeptidase family.</text>
</comment>
<evidence type="ECO:0000259" key="28">
    <source>
        <dbReference type="Pfam" id="PF00912"/>
    </source>
</evidence>
<evidence type="ECO:0000256" key="8">
    <source>
        <dbReference type="ARBA" id="ARBA00022475"/>
    </source>
</evidence>
<comment type="catalytic activity">
    <reaction evidence="24">
        <text>Preferential cleavage: (Ac)2-L-Lys-D-Ala-|-D-Ala. Also transpeptidation of peptidyl-alanyl moieties that are N-acyl substituents of D-alanine.</text>
        <dbReference type="EC" id="3.4.16.4"/>
    </reaction>
</comment>
<proteinExistence type="inferred from homology"/>
<evidence type="ECO:0000256" key="11">
    <source>
        <dbReference type="ARBA" id="ARBA00022670"/>
    </source>
</evidence>
<comment type="pathway">
    <text evidence="3">Cell wall biogenesis; peptidoglycan biosynthesis.</text>
</comment>
<dbReference type="Pfam" id="PF17092">
    <property type="entry name" value="PCB_OB"/>
    <property type="match status" value="1"/>
</dbReference>
<evidence type="ECO:0000256" key="23">
    <source>
        <dbReference type="ARBA" id="ARBA00023316"/>
    </source>
</evidence>
<keyword evidence="16" id="KW-0133">Cell shape</keyword>
<keyword evidence="14" id="KW-0812">Transmembrane</keyword>
<evidence type="ECO:0000256" key="13">
    <source>
        <dbReference type="ARBA" id="ARBA00022679"/>
    </source>
</evidence>
<keyword evidence="22" id="KW-0511">Multifunctional enzyme</keyword>
<keyword evidence="10" id="KW-0121">Carboxypeptidase</keyword>
<evidence type="ECO:0000256" key="25">
    <source>
        <dbReference type="ARBA" id="ARBA00044770"/>
    </source>
</evidence>
<dbReference type="EC" id="3.4.16.4" evidence="6"/>
<dbReference type="SUPFAM" id="SSF53955">
    <property type="entry name" value="Lysozyme-like"/>
    <property type="match status" value="1"/>
</dbReference>
<keyword evidence="8" id="KW-1003">Cell membrane</keyword>
<keyword evidence="23" id="KW-0961">Cell wall biogenesis/degradation</keyword>
<dbReference type="SUPFAM" id="SSF56601">
    <property type="entry name" value="beta-lactamase/transpeptidase-like"/>
    <property type="match status" value="1"/>
</dbReference>
<keyword evidence="12" id="KW-0328">Glycosyltransferase</keyword>
<evidence type="ECO:0000256" key="2">
    <source>
        <dbReference type="ARBA" id="ARBA00004249"/>
    </source>
</evidence>
<dbReference type="Proteomes" id="UP000647183">
    <property type="component" value="Unassembled WGS sequence"/>
</dbReference>
<evidence type="ECO:0000256" key="22">
    <source>
        <dbReference type="ARBA" id="ARBA00023268"/>
    </source>
</evidence>
<evidence type="ECO:0000256" key="20">
    <source>
        <dbReference type="ARBA" id="ARBA00023136"/>
    </source>
</evidence>